<evidence type="ECO:0000256" key="1">
    <source>
        <dbReference type="ARBA" id="ARBA00004714"/>
    </source>
</evidence>
<evidence type="ECO:0000256" key="6">
    <source>
        <dbReference type="ARBA" id="ARBA00029799"/>
    </source>
</evidence>
<dbReference type="EC" id="4.1.2.13" evidence="3"/>
<dbReference type="KEGG" id="spib:G8759_14430"/>
<comment type="pathway">
    <text evidence="1">Carbohydrate degradation; glycolysis; D-glyceraldehyde 3-phosphate and glycerone phosphate from D-glucose: step 4/4.</text>
</comment>
<dbReference type="GO" id="GO:0006096">
    <property type="term" value="P:glycolytic process"/>
    <property type="evidence" value="ECO:0007669"/>
    <property type="project" value="UniProtKB-UniPathway"/>
</dbReference>
<evidence type="ECO:0000256" key="4">
    <source>
        <dbReference type="ARBA" id="ARBA00023152"/>
    </source>
</evidence>
<comment type="similarity">
    <text evidence="2">Belongs to the class I fructose-bisphosphate aldolase family.</text>
</comment>
<protein>
    <recommendedName>
        <fullName evidence="3">fructose-bisphosphate aldolase</fullName>
        <ecNumber evidence="3">4.1.2.13</ecNumber>
    </recommendedName>
    <alternativeName>
        <fullName evidence="6">Fructose-bisphosphate aldolase class I</fullName>
    </alternativeName>
</protein>
<evidence type="ECO:0000313" key="8">
    <source>
        <dbReference type="Proteomes" id="UP000501802"/>
    </source>
</evidence>
<dbReference type="SUPFAM" id="SSF51569">
    <property type="entry name" value="Aldolase"/>
    <property type="match status" value="1"/>
</dbReference>
<proteinExistence type="inferred from homology"/>
<dbReference type="UniPathway" id="UPA00109">
    <property type="reaction ID" value="UER00183"/>
</dbReference>
<dbReference type="InterPro" id="IPR013785">
    <property type="entry name" value="Aldolase_TIM"/>
</dbReference>
<dbReference type="Gene3D" id="3.20.20.70">
    <property type="entry name" value="Aldolase class I"/>
    <property type="match status" value="1"/>
</dbReference>
<keyword evidence="5" id="KW-0456">Lyase</keyword>
<keyword evidence="4" id="KW-0324">Glycolysis</keyword>
<dbReference type="Proteomes" id="UP000501802">
    <property type="component" value="Chromosome"/>
</dbReference>
<dbReference type="GO" id="GO:0004332">
    <property type="term" value="F:fructose-bisphosphate aldolase activity"/>
    <property type="evidence" value="ECO:0007669"/>
    <property type="project" value="UniProtKB-EC"/>
</dbReference>
<dbReference type="Pfam" id="PF00274">
    <property type="entry name" value="Glycolytic"/>
    <property type="match status" value="1"/>
</dbReference>
<organism evidence="7 8">
    <name type="scientific">Spirosoma aureum</name>
    <dbReference type="NCBI Taxonomy" id="2692134"/>
    <lineage>
        <taxon>Bacteria</taxon>
        <taxon>Pseudomonadati</taxon>
        <taxon>Bacteroidota</taxon>
        <taxon>Cytophagia</taxon>
        <taxon>Cytophagales</taxon>
        <taxon>Cytophagaceae</taxon>
        <taxon>Spirosoma</taxon>
    </lineage>
</organism>
<dbReference type="InterPro" id="IPR000741">
    <property type="entry name" value="FBA_I"/>
</dbReference>
<dbReference type="AlphaFoldDB" id="A0A6G9AZI3"/>
<sequence length="46" mass="5186">MGKGLPTRACIEATMHALARYVTIDQKDRLVPIVKPEVLMEDAYIQ</sequence>
<evidence type="ECO:0000256" key="5">
    <source>
        <dbReference type="ARBA" id="ARBA00023239"/>
    </source>
</evidence>
<evidence type="ECO:0000256" key="3">
    <source>
        <dbReference type="ARBA" id="ARBA00013068"/>
    </source>
</evidence>
<dbReference type="EMBL" id="CP050063">
    <property type="protein sequence ID" value="QIP17814.1"/>
    <property type="molecule type" value="Genomic_DNA"/>
</dbReference>
<accession>A0A6G9AZI3</accession>
<name>A0A6G9AZI3_9BACT</name>
<keyword evidence="8" id="KW-1185">Reference proteome</keyword>
<evidence type="ECO:0000256" key="2">
    <source>
        <dbReference type="ARBA" id="ARBA00010387"/>
    </source>
</evidence>
<reference evidence="7 8" key="1">
    <citation type="submission" date="2020-03" db="EMBL/GenBank/DDBJ databases">
        <authorList>
            <person name="Kim M.K."/>
        </authorList>
    </citation>
    <scope>NUCLEOTIDE SEQUENCE [LARGE SCALE GENOMIC DNA]</scope>
    <source>
        <strain evidence="7 8">BT328</strain>
    </source>
</reference>
<gene>
    <name evidence="7" type="ORF">G8759_14430</name>
</gene>
<evidence type="ECO:0000313" key="7">
    <source>
        <dbReference type="EMBL" id="QIP17814.1"/>
    </source>
</evidence>